<protein>
    <submittedName>
        <fullName evidence="2">DUF4249 domain-containing protein</fullName>
    </submittedName>
</protein>
<name>A0A516GNV2_9FLAO</name>
<dbReference type="AlphaFoldDB" id="A0A516GNV2"/>
<keyword evidence="3" id="KW-1185">Reference proteome</keyword>
<sequence>MRHNLYRILMVLLCIFTSCTDVIDVEVPTAEERLVIEASLDWEKGTPGNNQTIKLSTTTAYFNPDTSNSVIGAEVTVTRDLDGAVYVFEDQLNGTYTTDSFEAILDESYTLNIVYNNETYTATETLLPTTSITQITQSKDGGFLSEALELNVYFDDPVDETNFYILRYFEVGDFYPTLVSVSDEFLNGNEIHLFFEKDGDDEEEEFEPGDIVNVNLYNVSETYYNYMDILISQSGSSGNPFSPAPVELRGNCINITNPDNYPYGYFRVTQTDFETYTFIEDEE</sequence>
<organism evidence="2 3">
    <name type="scientific">Formosa sediminum</name>
    <dbReference type="NCBI Taxonomy" id="2594004"/>
    <lineage>
        <taxon>Bacteria</taxon>
        <taxon>Pseudomonadati</taxon>
        <taxon>Bacteroidota</taxon>
        <taxon>Flavobacteriia</taxon>
        <taxon>Flavobacteriales</taxon>
        <taxon>Flavobacteriaceae</taxon>
        <taxon>Formosa</taxon>
    </lineage>
</organism>
<evidence type="ECO:0000313" key="2">
    <source>
        <dbReference type="EMBL" id="QDO93207.1"/>
    </source>
</evidence>
<dbReference type="KEGG" id="fop:FNB79_04185"/>
<proteinExistence type="predicted"/>
<keyword evidence="1" id="KW-0732">Signal</keyword>
<dbReference type="OrthoDB" id="1430047at2"/>
<evidence type="ECO:0000256" key="1">
    <source>
        <dbReference type="SAM" id="SignalP"/>
    </source>
</evidence>
<evidence type="ECO:0000313" key="3">
    <source>
        <dbReference type="Proteomes" id="UP000319209"/>
    </source>
</evidence>
<dbReference type="EMBL" id="CP041637">
    <property type="protein sequence ID" value="QDO93207.1"/>
    <property type="molecule type" value="Genomic_DNA"/>
</dbReference>
<accession>A0A516GNV2</accession>
<feature type="chain" id="PRO_5022178957" evidence="1">
    <location>
        <begin position="24"/>
        <end position="283"/>
    </location>
</feature>
<dbReference type="Pfam" id="PF14054">
    <property type="entry name" value="DUF4249"/>
    <property type="match status" value="1"/>
</dbReference>
<reference evidence="2 3" key="1">
    <citation type="submission" date="2019-07" db="EMBL/GenBank/DDBJ databases">
        <title>Genome sequencing for Formosa sp. PS13.</title>
        <authorList>
            <person name="Park S.-J."/>
        </authorList>
    </citation>
    <scope>NUCLEOTIDE SEQUENCE [LARGE SCALE GENOMIC DNA]</scope>
    <source>
        <strain evidence="2 3">PS13</strain>
    </source>
</reference>
<dbReference type="RefSeq" id="WP_143380112.1">
    <property type="nucleotide sequence ID" value="NZ_CP041637.1"/>
</dbReference>
<dbReference type="Proteomes" id="UP000319209">
    <property type="component" value="Chromosome"/>
</dbReference>
<feature type="signal peptide" evidence="1">
    <location>
        <begin position="1"/>
        <end position="23"/>
    </location>
</feature>
<gene>
    <name evidence="2" type="ORF">FNB79_04185</name>
</gene>
<dbReference type="PROSITE" id="PS51257">
    <property type="entry name" value="PROKAR_LIPOPROTEIN"/>
    <property type="match status" value="1"/>
</dbReference>
<dbReference type="InterPro" id="IPR025345">
    <property type="entry name" value="DUF4249"/>
</dbReference>